<sequence length="360" mass="40100">MTNMVPLEPSPLYGVFSYGVCSSGGGGFREAVMMREATINNQNSSGETCSVSDPIAASNEYYYNISSHPANKDDGSASKNDVVASTNIEDGNRDKSWLRLGIGPEENNNATSYKIQRRCGKNASGRENSLDLSLFTSSSTAAGAVRSKVDHPQPPHSHHELLTMRGASLVYDHQLFRPQTLLNRGYSFPFSKPSIPQYTAPFRPSSIGMMSERDVTISNSFTRSWCEEEGGAGPSSEFRVIDPPKRPHSGLWFLLQASQFQEKKPFLHQVNKSYLRIKDGRITVRLLIKYLMTKLQLDIESEIEIRCRGQRLSPLLTMQHVRDTIWSPKSSLPSSSPSFTLLRDSSTSDHVMILHYGRTA</sequence>
<organism evidence="1">
    <name type="scientific">Brassica napus</name>
    <name type="common">Rape</name>
    <dbReference type="NCBI Taxonomy" id="3708"/>
    <lineage>
        <taxon>Eukaryota</taxon>
        <taxon>Viridiplantae</taxon>
        <taxon>Streptophyta</taxon>
        <taxon>Embryophyta</taxon>
        <taxon>Tracheophyta</taxon>
        <taxon>Spermatophyta</taxon>
        <taxon>Magnoliopsida</taxon>
        <taxon>eudicotyledons</taxon>
        <taxon>Gunneridae</taxon>
        <taxon>Pentapetalae</taxon>
        <taxon>rosids</taxon>
        <taxon>malvids</taxon>
        <taxon>Brassicales</taxon>
        <taxon>Brassicaceae</taxon>
        <taxon>Brassiceae</taxon>
        <taxon>Brassica</taxon>
    </lineage>
</organism>
<gene>
    <name evidence="1" type="ORF">DARMORV10_C03P74730.1</name>
</gene>
<dbReference type="AlphaFoldDB" id="A0A816II38"/>
<accession>A0A816II38</accession>
<dbReference type="Gene3D" id="3.10.20.90">
    <property type="entry name" value="Phosphatidylinositol 3-kinase Catalytic Subunit, Chain A, domain 1"/>
    <property type="match status" value="1"/>
</dbReference>
<dbReference type="PANTHER" id="PTHR47290:SF7">
    <property type="entry name" value="RING FINGER PROTEIN"/>
    <property type="match status" value="1"/>
</dbReference>
<name>A0A816II38_BRANA</name>
<reference evidence="1" key="1">
    <citation type="submission" date="2021-01" db="EMBL/GenBank/DDBJ databases">
        <authorList>
            <consortium name="Genoscope - CEA"/>
            <person name="William W."/>
        </authorList>
    </citation>
    <scope>NUCLEOTIDE SEQUENCE</scope>
</reference>
<evidence type="ECO:0000313" key="1">
    <source>
        <dbReference type="EMBL" id="CAF1709508.1"/>
    </source>
</evidence>
<dbReference type="Proteomes" id="UP001295469">
    <property type="component" value="Chromosome C03"/>
</dbReference>
<dbReference type="PANTHER" id="PTHR47290">
    <property type="entry name" value="RING FINGER PROTEIN"/>
    <property type="match status" value="1"/>
</dbReference>
<dbReference type="InterPro" id="IPR044171">
    <property type="entry name" value="LAX2-like"/>
</dbReference>
<protein>
    <submittedName>
        <fullName evidence="1">(rape) hypothetical protein</fullName>
    </submittedName>
</protein>
<dbReference type="EMBL" id="HG994367">
    <property type="protein sequence ID" value="CAF1709508.1"/>
    <property type="molecule type" value="Genomic_DNA"/>
</dbReference>
<proteinExistence type="predicted"/>